<gene>
    <name evidence="2" type="ORF">SO802_023109</name>
</gene>
<dbReference type="PANTHER" id="PTHR48434">
    <property type="entry name" value="(RAPE) HYPOTHETICAL PROTEIN"/>
    <property type="match status" value="1"/>
</dbReference>
<evidence type="ECO:0000313" key="2">
    <source>
        <dbReference type="EMBL" id="KAK9993406.1"/>
    </source>
</evidence>
<name>A0AAW2C5B6_9ROSI</name>
<accession>A0AAW2C5B6</accession>
<keyword evidence="3" id="KW-1185">Reference proteome</keyword>
<feature type="region of interest" description="Disordered" evidence="1">
    <location>
        <begin position="206"/>
        <end position="245"/>
    </location>
</feature>
<evidence type="ECO:0000313" key="3">
    <source>
        <dbReference type="Proteomes" id="UP001459277"/>
    </source>
</evidence>
<sequence>MLPKCNVPYSYHDYVTAWFRFMLHQNENNSHSWFVNFDKEFSSTLPLWFDRWWNQFGSIPDIFPDQLKVSFENFSKTFKVDSYGAKFLPLLHFIKRYKVPWILKWQYEKDGDVLRRRWFVKWWDRFPHTQSVVNNVARDFSSPNALPGIKINSPVQKAELANAHASTSVSTAKSSIKPKKKGSPLDGIRKDPDALYALLKLISKKKVSDDGSDDERSSEASVSKDPYYHYNQELFGHDEEDNPED</sequence>
<proteinExistence type="predicted"/>
<protein>
    <submittedName>
        <fullName evidence="2">Uncharacterized protein</fullName>
    </submittedName>
</protein>
<evidence type="ECO:0000256" key="1">
    <source>
        <dbReference type="SAM" id="MobiDB-lite"/>
    </source>
</evidence>
<feature type="compositionally biased region" description="Basic and acidic residues" evidence="1">
    <location>
        <begin position="206"/>
        <end position="218"/>
    </location>
</feature>
<dbReference type="Proteomes" id="UP001459277">
    <property type="component" value="Unassembled WGS sequence"/>
</dbReference>
<dbReference type="PANTHER" id="PTHR48434:SF1">
    <property type="entry name" value="(RAPE) HYPOTHETICAL PROTEIN"/>
    <property type="match status" value="1"/>
</dbReference>
<dbReference type="EMBL" id="JAZDWU010000008">
    <property type="protein sequence ID" value="KAK9993406.1"/>
    <property type="molecule type" value="Genomic_DNA"/>
</dbReference>
<feature type="region of interest" description="Disordered" evidence="1">
    <location>
        <begin position="169"/>
        <end position="190"/>
    </location>
</feature>
<reference evidence="2 3" key="1">
    <citation type="submission" date="2024-01" db="EMBL/GenBank/DDBJ databases">
        <title>A telomere-to-telomere, gap-free genome of sweet tea (Lithocarpus litseifolius).</title>
        <authorList>
            <person name="Zhou J."/>
        </authorList>
    </citation>
    <scope>NUCLEOTIDE SEQUENCE [LARGE SCALE GENOMIC DNA]</scope>
    <source>
        <strain evidence="2">Zhou-2022a</strain>
        <tissue evidence="2">Leaf</tissue>
    </source>
</reference>
<dbReference type="AlphaFoldDB" id="A0AAW2C5B6"/>
<comment type="caution">
    <text evidence="2">The sequence shown here is derived from an EMBL/GenBank/DDBJ whole genome shotgun (WGS) entry which is preliminary data.</text>
</comment>
<organism evidence="2 3">
    <name type="scientific">Lithocarpus litseifolius</name>
    <dbReference type="NCBI Taxonomy" id="425828"/>
    <lineage>
        <taxon>Eukaryota</taxon>
        <taxon>Viridiplantae</taxon>
        <taxon>Streptophyta</taxon>
        <taxon>Embryophyta</taxon>
        <taxon>Tracheophyta</taxon>
        <taxon>Spermatophyta</taxon>
        <taxon>Magnoliopsida</taxon>
        <taxon>eudicotyledons</taxon>
        <taxon>Gunneridae</taxon>
        <taxon>Pentapetalae</taxon>
        <taxon>rosids</taxon>
        <taxon>fabids</taxon>
        <taxon>Fagales</taxon>
        <taxon>Fagaceae</taxon>
        <taxon>Lithocarpus</taxon>
    </lineage>
</organism>